<dbReference type="PANTHER" id="PTHR43069:SF5">
    <property type="entry name" value="FUMARYLACETOACETASE"/>
    <property type="match status" value="1"/>
</dbReference>
<dbReference type="AlphaFoldDB" id="A0A1B8GRE1"/>
<evidence type="ECO:0000256" key="9">
    <source>
        <dbReference type="ARBA" id="ARBA00022842"/>
    </source>
</evidence>
<evidence type="ECO:0000256" key="5">
    <source>
        <dbReference type="ARBA" id="ARBA00012094"/>
    </source>
</evidence>
<evidence type="ECO:0000256" key="4">
    <source>
        <dbReference type="ARBA" id="ARBA00010211"/>
    </source>
</evidence>
<evidence type="ECO:0000256" key="14">
    <source>
        <dbReference type="PIRSR" id="PIRSR605959-3"/>
    </source>
</evidence>
<feature type="transmembrane region" description="Helical" evidence="15">
    <location>
        <begin position="592"/>
        <end position="609"/>
    </location>
</feature>
<dbReference type="GO" id="GO:0046872">
    <property type="term" value="F:metal ion binding"/>
    <property type="evidence" value="ECO:0007669"/>
    <property type="project" value="UniProtKB-KW"/>
</dbReference>
<dbReference type="Pfam" id="PF01557">
    <property type="entry name" value="FAA_hydrolase"/>
    <property type="match status" value="1"/>
</dbReference>
<evidence type="ECO:0000256" key="2">
    <source>
        <dbReference type="ARBA" id="ARBA00001946"/>
    </source>
</evidence>
<dbReference type="GeneID" id="28836533"/>
<dbReference type="Gene3D" id="2.30.30.230">
    <property type="entry name" value="Fumarylacetoacetase, N-terminal domain"/>
    <property type="match status" value="1"/>
</dbReference>
<feature type="transmembrane region" description="Helical" evidence="15">
    <location>
        <begin position="402"/>
        <end position="427"/>
    </location>
</feature>
<evidence type="ECO:0000256" key="3">
    <source>
        <dbReference type="ARBA" id="ARBA00004782"/>
    </source>
</evidence>
<protein>
    <recommendedName>
        <fullName evidence="5">fumarylacetoacetase</fullName>
        <ecNumber evidence="5">3.7.1.2</ecNumber>
    </recommendedName>
</protein>
<keyword evidence="8 14" id="KW-0106">Calcium</keyword>
<comment type="similarity">
    <text evidence="4">Belongs to the FAH family.</text>
</comment>
<dbReference type="InterPro" id="IPR011234">
    <property type="entry name" value="Fumarylacetoacetase-like_C"/>
</dbReference>
<feature type="domain" description="Fumarylacetoacetase-like C-terminal" evidence="16">
    <location>
        <begin position="118"/>
        <end position="384"/>
    </location>
</feature>
<feature type="transmembrane region" description="Helical" evidence="15">
    <location>
        <begin position="480"/>
        <end position="502"/>
    </location>
</feature>
<evidence type="ECO:0000256" key="8">
    <source>
        <dbReference type="ARBA" id="ARBA00022837"/>
    </source>
</evidence>
<dbReference type="Pfam" id="PF20684">
    <property type="entry name" value="Fung_rhodopsin"/>
    <property type="match status" value="1"/>
</dbReference>
<keyword evidence="15" id="KW-0472">Membrane</keyword>
<sequence length="610" mass="67217">MSTAMFASHFSVCNIPFGIGSSEDHPRPSAVTRLENTVIYLDELAKHDLLSSLPNEALHAFSQVVLNDFAALPRSIHQQARAALQTLFKEPLTSFPAGSTAELKDVTMHLPVSSRDFTDFSCSKDHVLNAGEAILKKRYLPPAFLHFPIGYSGRTSSIIVSGTSFVRPKGQFRDGQGGIKYRPTEQLDYELELACIVGKPTKLGETVTSKDADDHIFGYVLMNDWSARDIQGLEMTPLGPLNGKSFATSMSPWIITLDALQASAIIGQPRELEVASYLVDPNPINSYDIALQADIITSGTSTTICKSNLNAMYWTFRDLVVHQSSNGCCLNTGDILGTGTISGSTDESHGCLLELTKGGQDSFEIGDGKSRVYIEDGDEIRISALASNGDQKYLSESRIQEILVGSLVPFTIASVTVVARFFTRIFLTRNWGTDDSWIAVAWIFETILIFLNCLLTRYGAGRHQDTITEEQYQKTLLLGFFTRLIYLLVLGITKIAICALFLRIFRSHKRGRYAVYGFMAFVGSYTTSVMFTSIFQCRPISKAWQVKSLGQCSNYLITLWVTAICNILCDVVLLLFIIPHIMSLKIDRGQKAALLAIVSLASLVIVAAIQ</sequence>
<dbReference type="InterPro" id="IPR049326">
    <property type="entry name" value="Rhodopsin_dom_fungi"/>
</dbReference>
<evidence type="ECO:0000259" key="17">
    <source>
        <dbReference type="Pfam" id="PF09298"/>
    </source>
</evidence>
<reference evidence="19 20" key="1">
    <citation type="submission" date="2016-03" db="EMBL/GenBank/DDBJ databases">
        <title>Comparative genomics of Pseudogymnoascus destructans, the fungus causing white-nose syndrome of bats.</title>
        <authorList>
            <person name="Palmer J.M."/>
            <person name="Drees K.P."/>
            <person name="Foster J.T."/>
            <person name="Lindner D.L."/>
        </authorList>
    </citation>
    <scope>NUCLEOTIDE SEQUENCE [LARGE SCALE GENOMIC DNA]</scope>
    <source>
        <strain evidence="19 20">UAMH 10579</strain>
    </source>
</reference>
<dbReference type="Gene3D" id="3.90.850.10">
    <property type="entry name" value="Fumarylacetoacetase-like, C-terminal domain"/>
    <property type="match status" value="1"/>
</dbReference>
<dbReference type="EMBL" id="KV460217">
    <property type="protein sequence ID" value="OBT98397.1"/>
    <property type="molecule type" value="Genomic_DNA"/>
</dbReference>
<evidence type="ECO:0000256" key="7">
    <source>
        <dbReference type="ARBA" id="ARBA00022801"/>
    </source>
</evidence>
<evidence type="ECO:0000256" key="12">
    <source>
        <dbReference type="PIRSR" id="PIRSR605959-1"/>
    </source>
</evidence>
<feature type="binding site" evidence="13">
    <location>
        <position position="340"/>
    </location>
    <ligand>
        <name>substrate</name>
    </ligand>
</feature>
<feature type="binding site" evidence="14">
    <location>
        <position position="244"/>
    </location>
    <ligand>
        <name>Mg(2+)</name>
        <dbReference type="ChEBI" id="CHEBI:18420"/>
    </ligand>
</feature>
<evidence type="ECO:0000259" key="16">
    <source>
        <dbReference type="Pfam" id="PF01557"/>
    </source>
</evidence>
<evidence type="ECO:0000256" key="10">
    <source>
        <dbReference type="ARBA" id="ARBA00022878"/>
    </source>
</evidence>
<feature type="binding site" evidence="14">
    <location>
        <position position="224"/>
    </location>
    <ligand>
        <name>Mg(2+)</name>
        <dbReference type="ChEBI" id="CHEBI:18420"/>
    </ligand>
</feature>
<dbReference type="Proteomes" id="UP000091956">
    <property type="component" value="Unassembled WGS sequence"/>
</dbReference>
<reference evidence="20" key="2">
    <citation type="journal article" date="2018" name="Nat. Commun.">
        <title>Extreme sensitivity to ultraviolet light in the fungal pathogen causing white-nose syndrome of bats.</title>
        <authorList>
            <person name="Palmer J.M."/>
            <person name="Drees K.P."/>
            <person name="Foster J.T."/>
            <person name="Lindner D.L."/>
        </authorList>
    </citation>
    <scope>NUCLEOTIDE SEQUENCE [LARGE SCALE GENOMIC DNA]</scope>
    <source>
        <strain evidence="20">UAMH 10579</strain>
    </source>
</reference>
<keyword evidence="6 14" id="KW-0479">Metal-binding</keyword>
<dbReference type="STRING" id="342668.A0A1B8GRE1"/>
<keyword evidence="7" id="KW-0378">Hydrolase</keyword>
<dbReference type="EC" id="3.7.1.2" evidence="5"/>
<feature type="transmembrane region" description="Helical" evidence="15">
    <location>
        <begin position="439"/>
        <end position="460"/>
    </location>
</feature>
<dbReference type="RefSeq" id="XP_018132130.1">
    <property type="nucleotide sequence ID" value="XM_018272645.1"/>
</dbReference>
<dbReference type="SUPFAM" id="SSF63433">
    <property type="entry name" value="Fumarylacetoacetate hydrolase, FAH, N-terminal domain"/>
    <property type="match status" value="1"/>
</dbReference>
<feature type="binding site" evidence="13">
    <location>
        <position position="231"/>
    </location>
    <ligand>
        <name>substrate</name>
    </ligand>
</feature>
<keyword evidence="15" id="KW-1133">Transmembrane helix</keyword>
<feature type="binding site" evidence="14">
    <location>
        <position position="119"/>
    </location>
    <ligand>
        <name>Ca(2+)</name>
        <dbReference type="ChEBI" id="CHEBI:29108"/>
    </ligand>
</feature>
<evidence type="ECO:0000256" key="13">
    <source>
        <dbReference type="PIRSR" id="PIRSR605959-2"/>
    </source>
</evidence>
<feature type="domain" description="Rhodopsin" evidence="18">
    <location>
        <begin position="419"/>
        <end position="609"/>
    </location>
</feature>
<dbReference type="PANTHER" id="PTHR43069">
    <property type="entry name" value="FUMARYLACETOACETASE"/>
    <property type="match status" value="1"/>
</dbReference>
<dbReference type="InterPro" id="IPR036462">
    <property type="entry name" value="Fumarylacetoacetase_N_sf"/>
</dbReference>
<feature type="transmembrane region" description="Helical" evidence="15">
    <location>
        <begin position="555"/>
        <end position="580"/>
    </location>
</feature>
<evidence type="ECO:0000256" key="15">
    <source>
        <dbReference type="SAM" id="Phobius"/>
    </source>
</evidence>
<feature type="active site" description="Proton acceptor" evidence="12">
    <location>
        <position position="126"/>
    </location>
</feature>
<feature type="binding site" evidence="14">
    <location>
        <position position="224"/>
    </location>
    <ligand>
        <name>Ca(2+)</name>
        <dbReference type="ChEBI" id="CHEBI:29108"/>
    </ligand>
</feature>
<feature type="transmembrane region" description="Helical" evidence="15">
    <location>
        <begin position="514"/>
        <end position="535"/>
    </location>
</feature>
<comment type="pathway">
    <text evidence="3">Amino-acid degradation; L-phenylalanine degradation; acetoacetate and fumarate from L-phenylalanine: step 6/6.</text>
</comment>
<dbReference type="GO" id="GO:0006572">
    <property type="term" value="P:L-tyrosine catabolic process"/>
    <property type="evidence" value="ECO:0007669"/>
    <property type="project" value="UniProtKB-KW"/>
</dbReference>
<evidence type="ECO:0000256" key="11">
    <source>
        <dbReference type="ARBA" id="ARBA00023232"/>
    </source>
</evidence>
<evidence type="ECO:0000259" key="18">
    <source>
        <dbReference type="Pfam" id="PF20684"/>
    </source>
</evidence>
<accession>A0A1B8GRE1</accession>
<feature type="binding site" evidence="14">
    <location>
        <position position="190"/>
    </location>
    <ligand>
        <name>Ca(2+)</name>
        <dbReference type="ChEBI" id="CHEBI:29108"/>
    </ligand>
</feature>
<keyword evidence="11" id="KW-0585">Phenylalanine catabolism</keyword>
<dbReference type="UniPathway" id="UPA00139">
    <property type="reaction ID" value="UER00341"/>
</dbReference>
<keyword evidence="20" id="KW-1185">Reference proteome</keyword>
<dbReference type="InterPro" id="IPR036663">
    <property type="entry name" value="Fumarylacetoacetase_C_sf"/>
</dbReference>
<gene>
    <name evidence="19" type="ORF">VE01_03147</name>
</gene>
<evidence type="ECO:0000256" key="6">
    <source>
        <dbReference type="ARBA" id="ARBA00022723"/>
    </source>
</evidence>
<evidence type="ECO:0000313" key="20">
    <source>
        <dbReference type="Proteomes" id="UP000091956"/>
    </source>
</evidence>
<proteinExistence type="inferred from homology"/>
<keyword evidence="15" id="KW-0812">Transmembrane</keyword>
<comment type="cofactor">
    <cofactor evidence="2 14">
        <name>Mg(2+)</name>
        <dbReference type="ChEBI" id="CHEBI:18420"/>
    </cofactor>
</comment>
<dbReference type="GO" id="GO:1902000">
    <property type="term" value="P:homogentisate catabolic process"/>
    <property type="evidence" value="ECO:0007669"/>
    <property type="project" value="TreeGrafter"/>
</dbReference>
<comment type="cofactor">
    <cofactor evidence="1 14">
        <name>Ca(2+)</name>
        <dbReference type="ChEBI" id="CHEBI:29108"/>
    </cofactor>
</comment>
<dbReference type="InterPro" id="IPR015377">
    <property type="entry name" value="Fumarylacetoacetase_N"/>
</dbReference>
<organism evidence="19 20">
    <name type="scientific">Pseudogymnoascus verrucosus</name>
    <dbReference type="NCBI Taxonomy" id="342668"/>
    <lineage>
        <taxon>Eukaryota</taxon>
        <taxon>Fungi</taxon>
        <taxon>Dikarya</taxon>
        <taxon>Ascomycota</taxon>
        <taxon>Pezizomycotina</taxon>
        <taxon>Leotiomycetes</taxon>
        <taxon>Thelebolales</taxon>
        <taxon>Thelebolaceae</taxon>
        <taxon>Pseudogymnoascus</taxon>
    </lineage>
</organism>
<dbReference type="SUPFAM" id="SSF56529">
    <property type="entry name" value="FAH"/>
    <property type="match status" value="1"/>
</dbReference>
<dbReference type="InterPro" id="IPR005959">
    <property type="entry name" value="Fumarylacetoacetase"/>
</dbReference>
<feature type="binding site" evidence="14">
    <location>
        <position position="248"/>
    </location>
    <ligand>
        <name>Mg(2+)</name>
        <dbReference type="ChEBI" id="CHEBI:18420"/>
    </ligand>
</feature>
<keyword evidence="9 14" id="KW-0460">Magnesium</keyword>
<feature type="binding site" evidence="14">
    <location>
        <position position="192"/>
    </location>
    <ligand>
        <name>Ca(2+)</name>
        <dbReference type="ChEBI" id="CHEBI:29108"/>
    </ligand>
</feature>
<evidence type="ECO:0000256" key="1">
    <source>
        <dbReference type="ARBA" id="ARBA00001913"/>
    </source>
</evidence>
<dbReference type="Pfam" id="PF09298">
    <property type="entry name" value="FAA_hydrolase_N"/>
    <property type="match status" value="1"/>
</dbReference>
<keyword evidence="10" id="KW-0828">Tyrosine catabolism</keyword>
<name>A0A1B8GRE1_9PEZI</name>
<dbReference type="GO" id="GO:0006559">
    <property type="term" value="P:L-phenylalanine catabolic process"/>
    <property type="evidence" value="ECO:0007669"/>
    <property type="project" value="UniProtKB-UniPathway"/>
</dbReference>
<evidence type="ECO:0000313" key="19">
    <source>
        <dbReference type="EMBL" id="OBT98397.1"/>
    </source>
</evidence>
<feature type="domain" description="Fumarylacetoacetase N-terminal" evidence="17">
    <location>
        <begin position="14"/>
        <end position="111"/>
    </location>
</feature>
<dbReference type="OrthoDB" id="9971669at2759"/>
<dbReference type="GO" id="GO:0004334">
    <property type="term" value="F:fumarylacetoacetase activity"/>
    <property type="evidence" value="ECO:0007669"/>
    <property type="project" value="UniProtKB-EC"/>
</dbReference>